<feature type="region of interest" description="Disordered" evidence="2">
    <location>
        <begin position="1"/>
        <end position="22"/>
    </location>
</feature>
<dbReference type="PANTHER" id="PTHR35381">
    <property type="entry name" value="EF-HAND DOMAIN-CONTAINING PROTEIN"/>
    <property type="match status" value="1"/>
</dbReference>
<evidence type="ECO:0000256" key="2">
    <source>
        <dbReference type="SAM" id="MobiDB-lite"/>
    </source>
</evidence>
<feature type="coiled-coil region" evidence="1">
    <location>
        <begin position="239"/>
        <end position="288"/>
    </location>
</feature>
<dbReference type="Proteomes" id="UP000187209">
    <property type="component" value="Unassembled WGS sequence"/>
</dbReference>
<keyword evidence="1" id="KW-0175">Coiled coil</keyword>
<dbReference type="SUPFAM" id="SSF47473">
    <property type="entry name" value="EF-hand"/>
    <property type="match status" value="1"/>
</dbReference>
<reference evidence="3 4" key="1">
    <citation type="submission" date="2016-11" db="EMBL/GenBank/DDBJ databases">
        <title>The macronuclear genome of Stentor coeruleus: a giant cell with tiny introns.</title>
        <authorList>
            <person name="Slabodnick M."/>
            <person name="Ruby J.G."/>
            <person name="Reiff S.B."/>
            <person name="Swart E.C."/>
            <person name="Gosai S."/>
            <person name="Prabakaran S."/>
            <person name="Witkowska E."/>
            <person name="Larue G.E."/>
            <person name="Fisher S."/>
            <person name="Freeman R.M."/>
            <person name="Gunawardena J."/>
            <person name="Chu W."/>
            <person name="Stover N.A."/>
            <person name="Gregory B.D."/>
            <person name="Nowacki M."/>
            <person name="Derisi J."/>
            <person name="Roy S.W."/>
            <person name="Marshall W.F."/>
            <person name="Sood P."/>
        </authorList>
    </citation>
    <scope>NUCLEOTIDE SEQUENCE [LARGE SCALE GENOMIC DNA]</scope>
    <source>
        <strain evidence="3">WM001</strain>
    </source>
</reference>
<evidence type="ECO:0000256" key="1">
    <source>
        <dbReference type="SAM" id="Coils"/>
    </source>
</evidence>
<gene>
    <name evidence="3" type="ORF">SteCoe_7570</name>
</gene>
<organism evidence="3 4">
    <name type="scientific">Stentor coeruleus</name>
    <dbReference type="NCBI Taxonomy" id="5963"/>
    <lineage>
        <taxon>Eukaryota</taxon>
        <taxon>Sar</taxon>
        <taxon>Alveolata</taxon>
        <taxon>Ciliophora</taxon>
        <taxon>Postciliodesmatophora</taxon>
        <taxon>Heterotrichea</taxon>
        <taxon>Heterotrichida</taxon>
        <taxon>Stentoridae</taxon>
        <taxon>Stentor</taxon>
    </lineage>
</organism>
<dbReference type="OrthoDB" id="290373at2759"/>
<evidence type="ECO:0000313" key="4">
    <source>
        <dbReference type="Proteomes" id="UP000187209"/>
    </source>
</evidence>
<dbReference type="InterPro" id="IPR011992">
    <property type="entry name" value="EF-hand-dom_pair"/>
</dbReference>
<dbReference type="PANTHER" id="PTHR35381:SF1">
    <property type="entry name" value="EF-HAND DOMAIN-CONTAINING PROTEIN"/>
    <property type="match status" value="1"/>
</dbReference>
<name>A0A1R2CMC6_9CILI</name>
<dbReference type="InterPro" id="IPR038122">
    <property type="entry name" value="PFU_sf"/>
</dbReference>
<comment type="caution">
    <text evidence="3">The sequence shown here is derived from an EMBL/GenBank/DDBJ whole genome shotgun (WGS) entry which is preliminary data.</text>
</comment>
<evidence type="ECO:0008006" key="5">
    <source>
        <dbReference type="Google" id="ProtNLM"/>
    </source>
</evidence>
<dbReference type="EMBL" id="MPUH01000109">
    <property type="protein sequence ID" value="OMJ90174.1"/>
    <property type="molecule type" value="Genomic_DNA"/>
</dbReference>
<proteinExistence type="predicted"/>
<feature type="compositionally biased region" description="Acidic residues" evidence="2">
    <location>
        <begin position="1"/>
        <end position="14"/>
    </location>
</feature>
<protein>
    <recommendedName>
        <fullName evidence="5">EF-hand domain-containing protein</fullName>
    </recommendedName>
</protein>
<feature type="region of interest" description="Disordered" evidence="2">
    <location>
        <begin position="153"/>
        <end position="174"/>
    </location>
</feature>
<sequence length="577" mass="67415">MEEPISLSDSEDFSLPDTSLNQTSKDNQDYLIMTIELGDGQQQHIKIHATDDPNQLAHDFIQVHTLNPELEQSLASLIKQNLGLLDKRSQPSPFMKSSISHCQSMTREGQNCKVFDLASTIKHAPQINRRSLLIASKQSRSGNIHDRLYRLAKKKKPKTESQPMQSISDKSTTSSSFFNPGETLYIKGMAMQHDRLRLAEEKIKEKEAKELQELTFRPNINPSQSRYDEKAEDILLKKAKDYEAHKNVLREKYARDEARECSFRPNIKKNNEENAKVHEDLYQDAQKRQEKQVELANIRLFPFEPNKEKHRMGKNNAESREEFIDRLVNSKKKLYDEMEKLRALQTTDNDPVTGQKFFSPLTLPNHEASTRRKDKDIWEYLYSMKDYKKERIKKYLEEEEVGWEEAASKTKLGNQSLKVFDKFRLKQYKKIFETLDSDQDGKISADHIELNGISEKHLEILSPLLEHMLNSGDCIEFLEFAMHIEELRNHLDMKTRACLIERDRKIEIQEINPHPRLSANTIEIAKQLKSDESMYDRQLKAKMISQLKLEKIKKQKDEEVVKNCSFKPTLITNNRYT</sequence>
<dbReference type="AlphaFoldDB" id="A0A1R2CMC6"/>
<accession>A0A1R2CMC6</accession>
<evidence type="ECO:0000313" key="3">
    <source>
        <dbReference type="EMBL" id="OMJ90174.1"/>
    </source>
</evidence>
<keyword evidence="4" id="KW-1185">Reference proteome</keyword>
<dbReference type="Gene3D" id="3.10.20.870">
    <property type="entry name" value="PFU (PLAA family ubiquitin binding), C-terminal domain"/>
    <property type="match status" value="1"/>
</dbReference>